<proteinExistence type="predicted"/>
<name>A0AAQ3L0R0_9LILI</name>
<organism evidence="2 3">
    <name type="scientific">Canna indica</name>
    <name type="common">Indian-shot</name>
    <dbReference type="NCBI Taxonomy" id="4628"/>
    <lineage>
        <taxon>Eukaryota</taxon>
        <taxon>Viridiplantae</taxon>
        <taxon>Streptophyta</taxon>
        <taxon>Embryophyta</taxon>
        <taxon>Tracheophyta</taxon>
        <taxon>Spermatophyta</taxon>
        <taxon>Magnoliopsida</taxon>
        <taxon>Liliopsida</taxon>
        <taxon>Zingiberales</taxon>
        <taxon>Cannaceae</taxon>
        <taxon>Canna</taxon>
    </lineage>
</organism>
<gene>
    <name evidence="2" type="ORF">Cni_G27013</name>
</gene>
<evidence type="ECO:0000256" key="1">
    <source>
        <dbReference type="SAM" id="MobiDB-lite"/>
    </source>
</evidence>
<protein>
    <submittedName>
        <fullName evidence="2">Uncharacterized protein</fullName>
    </submittedName>
</protein>
<sequence>MWWAPDESENCNAIAINVLFSQQQQESMRIKSVLDQLDKKTQDDDEERVGSQQSSGYGRFQAYPEPTRRTMLSIISIIHLVENTHLRQESWILNIRGPSFHLFAFYGEETSTIS</sequence>
<dbReference type="Proteomes" id="UP001327560">
    <property type="component" value="Chromosome 8"/>
</dbReference>
<feature type="region of interest" description="Disordered" evidence="1">
    <location>
        <begin position="32"/>
        <end position="62"/>
    </location>
</feature>
<evidence type="ECO:0000313" key="2">
    <source>
        <dbReference type="EMBL" id="WOL18220.1"/>
    </source>
</evidence>
<accession>A0AAQ3L0R0</accession>
<reference evidence="2 3" key="1">
    <citation type="submission" date="2023-10" db="EMBL/GenBank/DDBJ databases">
        <title>Chromosome-scale genome assembly provides insights into flower coloration mechanisms of Canna indica.</title>
        <authorList>
            <person name="Li C."/>
        </authorList>
    </citation>
    <scope>NUCLEOTIDE SEQUENCE [LARGE SCALE GENOMIC DNA]</scope>
    <source>
        <tissue evidence="2">Flower</tissue>
    </source>
</reference>
<dbReference type="EMBL" id="CP136897">
    <property type="protein sequence ID" value="WOL18220.1"/>
    <property type="molecule type" value="Genomic_DNA"/>
</dbReference>
<evidence type="ECO:0000313" key="3">
    <source>
        <dbReference type="Proteomes" id="UP001327560"/>
    </source>
</evidence>
<dbReference type="AlphaFoldDB" id="A0AAQ3L0R0"/>
<keyword evidence="3" id="KW-1185">Reference proteome</keyword>